<feature type="transmembrane region" description="Helical" evidence="7">
    <location>
        <begin position="108"/>
        <end position="134"/>
    </location>
</feature>
<organism evidence="10">
    <name type="scientific">Soboliphyme baturini</name>
    <dbReference type="NCBI Taxonomy" id="241478"/>
    <lineage>
        <taxon>Eukaryota</taxon>
        <taxon>Metazoa</taxon>
        <taxon>Ecdysozoa</taxon>
        <taxon>Nematoda</taxon>
        <taxon>Enoplea</taxon>
        <taxon>Dorylaimia</taxon>
        <taxon>Dioctophymatida</taxon>
        <taxon>Dioctophymatoidea</taxon>
        <taxon>Soboliphymatidae</taxon>
        <taxon>Soboliphyme</taxon>
    </lineage>
</organism>
<dbReference type="GO" id="GO:0005886">
    <property type="term" value="C:plasma membrane"/>
    <property type="evidence" value="ECO:0007669"/>
    <property type="project" value="TreeGrafter"/>
</dbReference>
<evidence type="ECO:0000256" key="3">
    <source>
        <dbReference type="ARBA" id="ARBA00022692"/>
    </source>
</evidence>
<evidence type="ECO:0000313" key="8">
    <source>
        <dbReference type="EMBL" id="VDP54517.1"/>
    </source>
</evidence>
<evidence type="ECO:0000313" key="10">
    <source>
        <dbReference type="WBParaSite" id="SBAD_0001356301-mRNA-1"/>
    </source>
</evidence>
<reference evidence="8 9" key="2">
    <citation type="submission" date="2018-11" db="EMBL/GenBank/DDBJ databases">
        <authorList>
            <consortium name="Pathogen Informatics"/>
        </authorList>
    </citation>
    <scope>NUCLEOTIDE SEQUENCE [LARGE SCALE GENOMIC DNA]</scope>
</reference>
<dbReference type="PANTHER" id="PTHR11616">
    <property type="entry name" value="SODIUM/CHLORIDE DEPENDENT TRANSPORTER"/>
    <property type="match status" value="1"/>
</dbReference>
<evidence type="ECO:0000256" key="4">
    <source>
        <dbReference type="ARBA" id="ARBA00022847"/>
    </source>
</evidence>
<dbReference type="PROSITE" id="PS50267">
    <property type="entry name" value="NA_NEUROTRAN_SYMP_3"/>
    <property type="match status" value="1"/>
</dbReference>
<dbReference type="AlphaFoldDB" id="A0A183JB99"/>
<dbReference type="InterPro" id="IPR000175">
    <property type="entry name" value="Na/ntran_symport"/>
</dbReference>
<evidence type="ECO:0000256" key="5">
    <source>
        <dbReference type="ARBA" id="ARBA00022989"/>
    </source>
</evidence>
<evidence type="ECO:0000256" key="6">
    <source>
        <dbReference type="ARBA" id="ARBA00023136"/>
    </source>
</evidence>
<evidence type="ECO:0000313" key="9">
    <source>
        <dbReference type="Proteomes" id="UP000270296"/>
    </source>
</evidence>
<name>A0A183JB99_9BILA</name>
<dbReference type="GO" id="GO:0005332">
    <property type="term" value="F:gamma-aminobutyric acid:sodium:chloride symporter activity"/>
    <property type="evidence" value="ECO:0007669"/>
    <property type="project" value="TreeGrafter"/>
</dbReference>
<comment type="subcellular location">
    <subcellularLocation>
        <location evidence="1">Membrane</location>
        <topology evidence="1">Multi-pass membrane protein</topology>
    </subcellularLocation>
</comment>
<dbReference type="EMBL" id="UZAM01020584">
    <property type="protein sequence ID" value="VDP54517.1"/>
    <property type="molecule type" value="Genomic_DNA"/>
</dbReference>
<keyword evidence="2" id="KW-0813">Transport</keyword>
<accession>A0A183JB99</accession>
<dbReference type="PANTHER" id="PTHR11616:SF20">
    <property type="entry name" value="SODIUM- AND CHLORIDE-DEPENDENT BETAINE TRANSPORTER"/>
    <property type="match status" value="1"/>
</dbReference>
<evidence type="ECO:0000256" key="1">
    <source>
        <dbReference type="ARBA" id="ARBA00004141"/>
    </source>
</evidence>
<keyword evidence="4" id="KW-0769">Symport</keyword>
<keyword evidence="9" id="KW-1185">Reference proteome</keyword>
<dbReference type="Proteomes" id="UP000270296">
    <property type="component" value="Unassembled WGS sequence"/>
</dbReference>
<sequence length="156" mass="17398">MGLKFSRTLLQSGQFWVTLVDNFGAGGIPLIFIVFFESIALSFGFGTIQSFGRAKRIHDALSEMLGYSPSLYWYYCWRYVVPALLLALFVFVVVLFKPLLYADNVPYAPWATILGILMSVSSMIAVPAYAVYFLCTAQKGTLRQVTTSGAGREFVF</sequence>
<dbReference type="Pfam" id="PF00209">
    <property type="entry name" value="SNF"/>
    <property type="match status" value="1"/>
</dbReference>
<keyword evidence="3 7" id="KW-0812">Transmembrane</keyword>
<gene>
    <name evidence="8" type="ORF">SBAD_LOCUS13147</name>
</gene>
<dbReference type="WBParaSite" id="SBAD_0001356301-mRNA-1">
    <property type="protein sequence ID" value="SBAD_0001356301-mRNA-1"/>
    <property type="gene ID" value="SBAD_0001356301"/>
</dbReference>
<dbReference type="PRINTS" id="PR00176">
    <property type="entry name" value="NANEUSMPORT"/>
</dbReference>
<evidence type="ECO:0000256" key="7">
    <source>
        <dbReference type="SAM" id="Phobius"/>
    </source>
</evidence>
<reference evidence="10" key="1">
    <citation type="submission" date="2016-06" db="UniProtKB">
        <authorList>
            <consortium name="WormBaseParasite"/>
        </authorList>
    </citation>
    <scope>IDENTIFICATION</scope>
</reference>
<feature type="transmembrane region" description="Helical" evidence="7">
    <location>
        <begin position="72"/>
        <end position="96"/>
    </location>
</feature>
<keyword evidence="5 7" id="KW-1133">Transmembrane helix</keyword>
<dbReference type="InterPro" id="IPR037272">
    <property type="entry name" value="SNS_sf"/>
</dbReference>
<feature type="transmembrane region" description="Helical" evidence="7">
    <location>
        <begin position="28"/>
        <end position="51"/>
    </location>
</feature>
<keyword evidence="6 7" id="KW-0472">Membrane</keyword>
<dbReference type="GO" id="GO:0043005">
    <property type="term" value="C:neuron projection"/>
    <property type="evidence" value="ECO:0007669"/>
    <property type="project" value="TreeGrafter"/>
</dbReference>
<proteinExistence type="predicted"/>
<dbReference type="OrthoDB" id="6581954at2759"/>
<protein>
    <submittedName>
        <fullName evidence="10">Amino acid transporter</fullName>
    </submittedName>
</protein>
<dbReference type="SUPFAM" id="SSF161070">
    <property type="entry name" value="SNF-like"/>
    <property type="match status" value="1"/>
</dbReference>
<evidence type="ECO:0000256" key="2">
    <source>
        <dbReference type="ARBA" id="ARBA00022448"/>
    </source>
</evidence>